<keyword evidence="5" id="KW-1185">Reference proteome</keyword>
<evidence type="ECO:0000259" key="2">
    <source>
        <dbReference type="PROSITE" id="PS50030"/>
    </source>
</evidence>
<dbReference type="SMART" id="SM00165">
    <property type="entry name" value="UBA"/>
    <property type="match status" value="1"/>
</dbReference>
<keyword evidence="1" id="KW-0479">Metal-binding</keyword>
<organism evidence="4">
    <name type="scientific">Bodo saltans virus</name>
    <dbReference type="NCBI Taxonomy" id="2024608"/>
    <lineage>
        <taxon>Viruses</taxon>
        <taxon>Varidnaviria</taxon>
        <taxon>Bamfordvirae</taxon>
        <taxon>Nucleocytoviricota</taxon>
        <taxon>Megaviricetes</taxon>
        <taxon>Imitervirales</taxon>
        <taxon>Mimiviridae</taxon>
        <taxon>Klosneuvirinae</taxon>
        <taxon>Theiavirus</taxon>
        <taxon>Theiavirus salishense</taxon>
    </lineage>
</organism>
<dbReference type="Proteomes" id="UP000240325">
    <property type="component" value="Segment"/>
</dbReference>
<protein>
    <submittedName>
        <fullName evidence="4">RING-finger domain containing protein</fullName>
    </submittedName>
</protein>
<dbReference type="Gene3D" id="3.30.40.10">
    <property type="entry name" value="Zinc/RING finger domain, C3HC4 (zinc finger)"/>
    <property type="match status" value="1"/>
</dbReference>
<dbReference type="PROSITE" id="PS50089">
    <property type="entry name" value="ZF_RING_2"/>
    <property type="match status" value="1"/>
</dbReference>
<dbReference type="InterPro" id="IPR009060">
    <property type="entry name" value="UBA-like_sf"/>
</dbReference>
<reference evidence="4" key="1">
    <citation type="journal article" date="2017" name="Elife">
        <title>The kinetoplastid-infecting Bodo saltans virus (BsV), a window into the most abundant giant viruses in the sea.</title>
        <authorList>
            <person name="Deeg C.M."/>
            <person name="Chow C.-E.T."/>
            <person name="Suttle C.A."/>
        </authorList>
    </citation>
    <scope>NUCLEOTIDE SEQUENCE</scope>
    <source>
        <strain evidence="4">NG1</strain>
    </source>
</reference>
<evidence type="ECO:0000259" key="3">
    <source>
        <dbReference type="PROSITE" id="PS50089"/>
    </source>
</evidence>
<dbReference type="SUPFAM" id="SSF46934">
    <property type="entry name" value="UBA-like"/>
    <property type="match status" value="1"/>
</dbReference>
<dbReference type="SUPFAM" id="SSF57850">
    <property type="entry name" value="RING/U-box"/>
    <property type="match status" value="1"/>
</dbReference>
<name>A0A2H4UUF0_9VIRU</name>
<dbReference type="PROSITE" id="PS50030">
    <property type="entry name" value="UBA"/>
    <property type="match status" value="1"/>
</dbReference>
<feature type="domain" description="RING-type" evidence="3">
    <location>
        <begin position="241"/>
        <end position="282"/>
    </location>
</feature>
<dbReference type="GO" id="GO:0008270">
    <property type="term" value="F:zinc ion binding"/>
    <property type="evidence" value="ECO:0007669"/>
    <property type="project" value="UniProtKB-KW"/>
</dbReference>
<proteinExistence type="predicted"/>
<gene>
    <name evidence="4" type="ORF">BMW23_0514</name>
</gene>
<keyword evidence="1" id="KW-0862">Zinc</keyword>
<evidence type="ECO:0000313" key="4">
    <source>
        <dbReference type="EMBL" id="ATZ80561.1"/>
    </source>
</evidence>
<sequence>MDKSIEYKLRKYNYKLNQLKQIGGVQSIMVRLDGQWVEARNYQAHAFKNFIKNGEQPYKYDDSRNGIIFTIQRENNQQIYIIRNDGTRMPIADWNNVQVFLLDAISIGWYPARDYQTWAYFDFLYSNDIERHYKSLESDNIDSNIRYTTIDVPNLYSNIVFRMSRNDNGTIFYEKNNDRTRVRISDNAIERAHYLNNYNLSIAHSRITQTPSVRMRIDSPRAIDTLIQMKIEKTSNDDEMCCICNDNKKNIQFLPCKHDLFCSECCTALFKHNKTVTCPLCRANVIEFTNISPPPTATPVMQQPPRAVVRRSVDPNAISVMRQEYSPRVLIRRSAEPSVDSNALKQLEQMGFNRSVSESALIATKNNVELAINIILSNAGINLTNEQQIAVGRRVNNNNMSPPAVREITPVIPSVAPPAVRGVAPPAVRGAAPPAVRGAAPPAVRGAAPPAVRGVAPQVIPSVAPQVIPSVAPQVIPSVAPQVIPSVAPLVIPSVAPLVKAVQQSFKPIHPISDDWFERAFGFEEQSYTNAKEKFNRMIIEGKNTHLNGIKIGTFKILNAPQLYSQLVTGHGIGRVTIRNIGNTDIRSIHRNPELSTNATIQVASQFNCLEMASQRAIPEDGITIYEHDRTQGPICAMSAPAGLAYRNYLYNGGQTKDKQIDETAELLNYLKEEDRDAYWKIQNGYLMFDNDIQLRTINSILANSPIIRRNARNLIQCASHSDQGVFITGKETHTVNHVYCSGLPISSTYNKLPADLWDGLAELFLEAMYENTLLIACINNMKSGQNKPCYLTQVGGGVFGMKQSQIVRAITRACNILSMKGLSIDVIIVHYSSVDTEYNIFNNIQFPLTNIQINSVWDDENGWVNRSILQQQ</sequence>
<dbReference type="InterPro" id="IPR001841">
    <property type="entry name" value="Znf_RING"/>
</dbReference>
<dbReference type="Gene3D" id="1.10.8.10">
    <property type="entry name" value="DNA helicase RuvA subunit, C-terminal domain"/>
    <property type="match status" value="1"/>
</dbReference>
<evidence type="ECO:0000313" key="5">
    <source>
        <dbReference type="Proteomes" id="UP000240325"/>
    </source>
</evidence>
<evidence type="ECO:0000256" key="1">
    <source>
        <dbReference type="PROSITE-ProRule" id="PRU00175"/>
    </source>
</evidence>
<dbReference type="PANTHER" id="PTHR35609">
    <property type="entry name" value="MACRO DOMAIN-CONTAINING PROTEIN"/>
    <property type="match status" value="1"/>
</dbReference>
<dbReference type="InterPro" id="IPR013083">
    <property type="entry name" value="Znf_RING/FYVE/PHD"/>
</dbReference>
<accession>A0A2H4UUF0</accession>
<dbReference type="Pfam" id="PF13920">
    <property type="entry name" value="zf-C3HC4_3"/>
    <property type="match status" value="1"/>
</dbReference>
<dbReference type="InterPro" id="IPR015940">
    <property type="entry name" value="UBA"/>
</dbReference>
<dbReference type="Pfam" id="PF22562">
    <property type="entry name" value="UBA_7"/>
    <property type="match status" value="1"/>
</dbReference>
<keyword evidence="1" id="KW-0863">Zinc-finger</keyword>
<dbReference type="PANTHER" id="PTHR35609:SF1">
    <property type="entry name" value="MACRO DOMAIN-CONTAINING PROTEIN"/>
    <property type="match status" value="1"/>
</dbReference>
<dbReference type="EMBL" id="MF782455">
    <property type="protein sequence ID" value="ATZ80561.1"/>
    <property type="molecule type" value="Genomic_DNA"/>
</dbReference>
<feature type="domain" description="UBA" evidence="2">
    <location>
        <begin position="338"/>
        <end position="378"/>
    </location>
</feature>
<dbReference type="SMART" id="SM00184">
    <property type="entry name" value="RING"/>
    <property type="match status" value="1"/>
</dbReference>